<dbReference type="EMBL" id="CAJNYD010001861">
    <property type="protein sequence ID" value="CAF3370172.1"/>
    <property type="molecule type" value="Genomic_DNA"/>
</dbReference>
<keyword evidence="6" id="KW-1185">Reference proteome</keyword>
<proteinExistence type="predicted"/>
<evidence type="ECO:0000313" key="2">
    <source>
        <dbReference type="EMBL" id="CAF3370172.1"/>
    </source>
</evidence>
<name>A0A817WPT8_9BILA</name>
<comment type="caution">
    <text evidence="1">The sequence shown here is derived from an EMBL/GenBank/DDBJ whole genome shotgun (WGS) entry which is preliminary data.</text>
</comment>
<evidence type="ECO:0000313" key="5">
    <source>
        <dbReference type="Proteomes" id="UP000663825"/>
    </source>
</evidence>
<reference evidence="1" key="1">
    <citation type="submission" date="2021-02" db="EMBL/GenBank/DDBJ databases">
        <authorList>
            <person name="Nowell W R."/>
        </authorList>
    </citation>
    <scope>NUCLEOTIDE SEQUENCE</scope>
</reference>
<dbReference type="OrthoDB" id="10014255at2759"/>
<gene>
    <name evidence="3" type="ORF">HFQ381_LOCUS4742</name>
    <name evidence="2" type="ORF">LUA448_LOCUS14764</name>
    <name evidence="1" type="ORF">TIS948_LOCUS23893</name>
    <name evidence="4" type="ORF">UJA718_LOCUS13886</name>
</gene>
<dbReference type="EMBL" id="CAJOBP010001916">
    <property type="protein sequence ID" value="CAF4321312.1"/>
    <property type="molecule type" value="Genomic_DNA"/>
</dbReference>
<evidence type="ECO:0000313" key="4">
    <source>
        <dbReference type="EMBL" id="CAF4321312.1"/>
    </source>
</evidence>
<accession>A0A817WPT8</accession>
<protein>
    <submittedName>
        <fullName evidence="1">Uncharacterized protein</fullName>
    </submittedName>
</protein>
<evidence type="ECO:0000313" key="1">
    <source>
        <dbReference type="EMBL" id="CAF3357932.1"/>
    </source>
</evidence>
<dbReference type="Proteomes" id="UP000663825">
    <property type="component" value="Unassembled WGS sequence"/>
</dbReference>
<dbReference type="EMBL" id="CAJNXB010004119">
    <property type="protein sequence ID" value="CAF3357932.1"/>
    <property type="molecule type" value="Genomic_DNA"/>
</dbReference>
<evidence type="ECO:0000313" key="3">
    <source>
        <dbReference type="EMBL" id="CAF4157378.1"/>
    </source>
</evidence>
<dbReference type="AlphaFoldDB" id="A0A817WPT8"/>
<evidence type="ECO:0000313" key="6">
    <source>
        <dbReference type="Proteomes" id="UP000663873"/>
    </source>
</evidence>
<dbReference type="EMBL" id="CAJOBO010000190">
    <property type="protein sequence ID" value="CAF4157378.1"/>
    <property type="molecule type" value="Genomic_DNA"/>
</dbReference>
<dbReference type="Proteomes" id="UP000663833">
    <property type="component" value="Unassembled WGS sequence"/>
</dbReference>
<dbReference type="Proteomes" id="UP000663873">
    <property type="component" value="Unassembled WGS sequence"/>
</dbReference>
<sequence length="245" mass="27799">MSNKTSKLLTPKTFIKISSPKHPVTPPNSLYSGTESAVHAIQQPRSLRSRYSAQSKRVADRTNIYVQETYETQPIHHPWKAEYHKIIAREKFIKPMTKDPYTKMRRLVSHATGSLTTTPECCSGLIAPEDVKEEILNIQQAPKRSIPSLVRYLRRTDLMPSERLVLPPINIPVKPTLLCESRHQKSTVPVMDTSQLTSTVANVVTTNRLSNRPKIKNDVPMIRKPSRKLVLNVSHETMMPLSVYG</sequence>
<organism evidence="1 5">
    <name type="scientific">Rotaria socialis</name>
    <dbReference type="NCBI Taxonomy" id="392032"/>
    <lineage>
        <taxon>Eukaryota</taxon>
        <taxon>Metazoa</taxon>
        <taxon>Spiralia</taxon>
        <taxon>Gnathifera</taxon>
        <taxon>Rotifera</taxon>
        <taxon>Eurotatoria</taxon>
        <taxon>Bdelloidea</taxon>
        <taxon>Philodinida</taxon>
        <taxon>Philodinidae</taxon>
        <taxon>Rotaria</taxon>
    </lineage>
</organism>
<dbReference type="Proteomes" id="UP000663851">
    <property type="component" value="Unassembled WGS sequence"/>
</dbReference>